<dbReference type="EMBL" id="UGTA01000001">
    <property type="protein sequence ID" value="SUB59805.1"/>
    <property type="molecule type" value="Genomic_DNA"/>
</dbReference>
<reference evidence="2 3" key="1">
    <citation type="submission" date="2018-06" db="EMBL/GenBank/DDBJ databases">
        <authorList>
            <consortium name="Pathogen Informatics"/>
            <person name="Doyle S."/>
        </authorList>
    </citation>
    <scope>NUCLEOTIDE SEQUENCE [LARGE SCALE GENOMIC DNA]</scope>
    <source>
        <strain evidence="2 3">NCTC12872</strain>
    </source>
</reference>
<feature type="transmembrane region" description="Helical" evidence="1">
    <location>
        <begin position="118"/>
        <end position="140"/>
    </location>
</feature>
<feature type="transmembrane region" description="Helical" evidence="1">
    <location>
        <begin position="46"/>
        <end position="63"/>
    </location>
</feature>
<protein>
    <recommendedName>
        <fullName evidence="4">Transmembrane protein</fullName>
    </recommendedName>
</protein>
<keyword evidence="1" id="KW-1133">Transmembrane helix</keyword>
<keyword evidence="3" id="KW-1185">Reference proteome</keyword>
<name>A0A379CDL3_9PAST</name>
<evidence type="ECO:0000313" key="2">
    <source>
        <dbReference type="EMBL" id="SUB59805.1"/>
    </source>
</evidence>
<keyword evidence="1" id="KW-0812">Transmembrane</keyword>
<accession>A0A379CDL3</accession>
<evidence type="ECO:0000313" key="3">
    <source>
        <dbReference type="Proteomes" id="UP000255417"/>
    </source>
</evidence>
<feature type="transmembrane region" description="Helical" evidence="1">
    <location>
        <begin position="75"/>
        <end position="98"/>
    </location>
</feature>
<dbReference type="AlphaFoldDB" id="A0A379CDL3"/>
<keyword evidence="1" id="KW-0472">Membrane</keyword>
<feature type="transmembrane region" description="Helical" evidence="1">
    <location>
        <begin position="152"/>
        <end position="171"/>
    </location>
</feature>
<evidence type="ECO:0008006" key="4">
    <source>
        <dbReference type="Google" id="ProtNLM"/>
    </source>
</evidence>
<dbReference type="RefSeq" id="WP_115316255.1">
    <property type="nucleotide sequence ID" value="NZ_LWIF01000001.1"/>
</dbReference>
<evidence type="ECO:0000256" key="1">
    <source>
        <dbReference type="SAM" id="Phobius"/>
    </source>
</evidence>
<organism evidence="2 3">
    <name type="scientific">Phocoenobacter uteri</name>
    <dbReference type="NCBI Taxonomy" id="146806"/>
    <lineage>
        <taxon>Bacteria</taxon>
        <taxon>Pseudomonadati</taxon>
        <taxon>Pseudomonadota</taxon>
        <taxon>Gammaproteobacteria</taxon>
        <taxon>Pasteurellales</taxon>
        <taxon>Pasteurellaceae</taxon>
        <taxon>Phocoenobacter</taxon>
    </lineage>
</organism>
<gene>
    <name evidence="2" type="ORF">NCTC12872_01852</name>
</gene>
<proteinExistence type="predicted"/>
<sequence>MSKSTKQIKIENVSLQMEISDSKSQIQEEQSPCKWLAINKKNIDSYFVFLTMIVATNAIFLSNLPDNLVLLKASLHPLCYIALIVSCFIPIICSFFCFEQLARLKGDFDFEAIKFCIYYLTMGIFTFLILAIFVACTIYQCVNETEVSTQSMILIIISCIVVELILCKWLWKVIKNILNQKGNLK</sequence>
<dbReference type="Proteomes" id="UP000255417">
    <property type="component" value="Unassembled WGS sequence"/>
</dbReference>